<dbReference type="PANTHER" id="PTHR43801:SF1">
    <property type="entry name" value="POLYPRENYL SYNTHETASE"/>
    <property type="match status" value="1"/>
</dbReference>
<evidence type="ECO:0000313" key="1">
    <source>
        <dbReference type="EMBL" id="OCL25722.1"/>
    </source>
</evidence>
<dbReference type="EMBL" id="LWDV01000010">
    <property type="protein sequence ID" value="OCL25722.1"/>
    <property type="molecule type" value="Genomic_DNA"/>
</dbReference>
<dbReference type="PANTHER" id="PTHR43801">
    <property type="entry name" value="NUCLEOTIDE-BINDING PROTEIN-RELATED"/>
    <property type="match status" value="1"/>
</dbReference>
<dbReference type="InterPro" id="IPR002829">
    <property type="entry name" value="DUF116"/>
</dbReference>
<name>A0A1C0A6E1_9FIRM</name>
<organism evidence="1 2">
    <name type="scientific">Orenia metallireducens</name>
    <dbReference type="NCBI Taxonomy" id="1413210"/>
    <lineage>
        <taxon>Bacteria</taxon>
        <taxon>Bacillati</taxon>
        <taxon>Bacillota</taxon>
        <taxon>Clostridia</taxon>
        <taxon>Halanaerobiales</taxon>
        <taxon>Halobacteroidaceae</taxon>
        <taxon>Orenia</taxon>
    </lineage>
</organism>
<evidence type="ECO:0008006" key="3">
    <source>
        <dbReference type="Google" id="ProtNLM"/>
    </source>
</evidence>
<dbReference type="Pfam" id="PF01976">
    <property type="entry name" value="DUF116"/>
    <property type="match status" value="1"/>
</dbReference>
<comment type="caution">
    <text evidence="1">The sequence shown here is derived from an EMBL/GenBank/DDBJ whole genome shotgun (WGS) entry which is preliminary data.</text>
</comment>
<reference evidence="1 2" key="2">
    <citation type="submission" date="2016-08" db="EMBL/GenBank/DDBJ databases">
        <title>Orenia metallireducens sp. nov. strain Z6, a Novel Metal-reducing Firmicute from the Deep Subsurface.</title>
        <authorList>
            <person name="Maxim B.I."/>
            <person name="Kenneth K."/>
            <person name="Flynn T.M."/>
            <person name="Oloughlin E.J."/>
            <person name="Locke R.A."/>
            <person name="Weber J.R."/>
            <person name="Egan S.M."/>
            <person name="Mackie R.I."/>
            <person name="Cann I.K."/>
        </authorList>
    </citation>
    <scope>NUCLEOTIDE SEQUENCE [LARGE SCALE GENOMIC DNA]</scope>
    <source>
        <strain evidence="1 2">Z6</strain>
    </source>
</reference>
<sequence length="131" mass="14896">MVGARIINQAFEEEFKSTKEKIVLLPTCMRRKSAADCKAQKDGLNMICSACSQECNINQINQIAQEEDFRVVMISHSSDFSKFLEKWQNQDEIELVEVACVLNLLLGGYEMKRVSIPVQCVLLDYCGCENH</sequence>
<keyword evidence="2" id="KW-1185">Reference proteome</keyword>
<protein>
    <recommendedName>
        <fullName evidence="3">DUF116 domain-containing protein</fullName>
    </recommendedName>
</protein>
<reference evidence="2" key="1">
    <citation type="submission" date="2016-07" db="EMBL/GenBank/DDBJ databases">
        <authorList>
            <person name="Florea S."/>
            <person name="Webb J.S."/>
            <person name="Jaromczyk J."/>
            <person name="Schardl C.L."/>
        </authorList>
    </citation>
    <scope>NUCLEOTIDE SEQUENCE [LARGE SCALE GENOMIC DNA]</scope>
    <source>
        <strain evidence="2">Z6</strain>
    </source>
</reference>
<dbReference type="OrthoDB" id="2521404at2"/>
<accession>A0A1C0A6E1</accession>
<gene>
    <name evidence="1" type="ORF">U472_15455</name>
</gene>
<dbReference type="Proteomes" id="UP000093514">
    <property type="component" value="Unassembled WGS sequence"/>
</dbReference>
<dbReference type="AlphaFoldDB" id="A0A1C0A6E1"/>
<evidence type="ECO:0000313" key="2">
    <source>
        <dbReference type="Proteomes" id="UP000093514"/>
    </source>
</evidence>
<proteinExistence type="predicted"/>